<reference evidence="1" key="1">
    <citation type="journal article" date="2015" name="Nature">
        <title>Complex archaea that bridge the gap between prokaryotes and eukaryotes.</title>
        <authorList>
            <person name="Spang A."/>
            <person name="Saw J.H."/>
            <person name="Jorgensen S.L."/>
            <person name="Zaremba-Niedzwiedzka K."/>
            <person name="Martijn J."/>
            <person name="Lind A.E."/>
            <person name="van Eijk R."/>
            <person name="Schleper C."/>
            <person name="Guy L."/>
            <person name="Ettema T.J."/>
        </authorList>
    </citation>
    <scope>NUCLEOTIDE SEQUENCE</scope>
</reference>
<name>A0A0F9GL96_9ZZZZ</name>
<sequence>MITPELILIVTLNVLPPLWWLCVNLKPKPQPMPRSRRAQRRVIRRYARNLARRQSRMARRFK</sequence>
<dbReference type="AlphaFoldDB" id="A0A0F9GL96"/>
<organism evidence="1">
    <name type="scientific">marine sediment metagenome</name>
    <dbReference type="NCBI Taxonomy" id="412755"/>
    <lineage>
        <taxon>unclassified sequences</taxon>
        <taxon>metagenomes</taxon>
        <taxon>ecological metagenomes</taxon>
    </lineage>
</organism>
<dbReference type="EMBL" id="LAZR01028004">
    <property type="protein sequence ID" value="KKL63922.1"/>
    <property type="molecule type" value="Genomic_DNA"/>
</dbReference>
<gene>
    <name evidence="1" type="ORF">LCGC14_2170250</name>
</gene>
<proteinExistence type="predicted"/>
<evidence type="ECO:0000313" key="1">
    <source>
        <dbReference type="EMBL" id="KKL63922.1"/>
    </source>
</evidence>
<accession>A0A0F9GL96</accession>
<protein>
    <submittedName>
        <fullName evidence="1">Uncharacterized protein</fullName>
    </submittedName>
</protein>
<comment type="caution">
    <text evidence="1">The sequence shown here is derived from an EMBL/GenBank/DDBJ whole genome shotgun (WGS) entry which is preliminary data.</text>
</comment>